<dbReference type="Pfam" id="PF05691">
    <property type="entry name" value="Raffinose_syn"/>
    <property type="match status" value="1"/>
</dbReference>
<proteinExistence type="inferred from homology"/>
<sequence length="837" mass="91935">MTVIPKINVSEDGKLVVHGKTVLTGVPENIVLTPGSGVGLVAGAFIGATSDHAKSLHVFPIGTLEGLRFMCLFRFKLWWMTQRMGTCGKDVPLETQFMLVESKSNHESEEDETIYTVFLPLLEGQFRSVLQGNEHNQLEICLESGDMAVETNQGMYMVYMHAGTNPYEVINQAVKAVEKHMQTFHQREKKKLPSFLDWFGWCTWDAFYTDVTAEGVDQGLKSLSEGGAPPKFLIIDDGWQQIGSEVKDQKDVVVQEGAQFANRLTGIKENSKFQKKKGESDQIPGLKIVVNEAKQHHNIKYVYVWHALAGYWGGVTPAGEGMEHYDSALAYPVQSPGVLGNQPDLVMDSLAVHGLGLVHPKKVYDFFNELHSYLASCGVDGVKVDVQNIIETLGAGHGGRVSLTRAYHQALEASIARNFTDNGCISCMCHNTDGLYSAKQTAVVRASDDFYPKDPASHTIHISSVAYNTLFLGEFMQPDWDMFHSLHPAAEYHGAARAVGGCPIYVSDKPGKHNFDLLRKLVLPDGSVLRAQLPGRPTRDSLFNDPARDGTSLLKIWNLNKCSGVVGVFNCQGAGWCKVAKKTLIHDTTPGTLTGTICAQDVDALAQVAGENWNGEVVVYSFKSRELIRLPKSAAIPVTLKVLEFDLFHITPVKEITPEVSFAPIGLLDMFNSGGAVEEISVQSFSDDIPVSGNRSPVATVVLKVRGYRTFGAYSSIRPLKCSLDSVEVECSYDADTGLMTLEMPVPEKEITCLFLFVLILGIVERERSGIRDFAPSTPLLTRPSPTLPASARRPHRSQELAKLWQVLSSKVLFSQVFALTFSGTRYTSHIVGTISS</sequence>
<accession>A0A9D5D018</accession>
<dbReference type="PANTHER" id="PTHR31268:SF32">
    <property type="entry name" value="GALACTINOL--SUCROSE GALACTOSYLTRANSFERASE 2-RELATED"/>
    <property type="match status" value="1"/>
</dbReference>
<evidence type="ECO:0000313" key="6">
    <source>
        <dbReference type="Proteomes" id="UP001085076"/>
    </source>
</evidence>
<comment type="similarity">
    <text evidence="1">Belongs to the glycosyl hydrolases 36 family.</text>
</comment>
<comment type="caution">
    <text evidence="5">The sequence shown here is derived from an EMBL/GenBank/DDBJ whole genome shotgun (WGS) entry which is preliminary data.</text>
</comment>
<dbReference type="OrthoDB" id="4664297at2759"/>
<evidence type="ECO:0000256" key="3">
    <source>
        <dbReference type="ARBA" id="ARBA00023277"/>
    </source>
</evidence>
<dbReference type="EMBL" id="JAGGNH010000002">
    <property type="protein sequence ID" value="KAJ0982661.1"/>
    <property type="molecule type" value="Genomic_DNA"/>
</dbReference>
<dbReference type="InterPro" id="IPR017853">
    <property type="entry name" value="GH"/>
</dbReference>
<comment type="catalytic activity">
    <reaction evidence="4">
        <text>alpha-D-galactosyl-(1-&gt;3)-1D-myo-inositol + sucrose = raffinose + myo-inositol</text>
        <dbReference type="Rhea" id="RHEA:20161"/>
        <dbReference type="ChEBI" id="CHEBI:16634"/>
        <dbReference type="ChEBI" id="CHEBI:17268"/>
        <dbReference type="ChEBI" id="CHEBI:17505"/>
        <dbReference type="ChEBI" id="CHEBI:17992"/>
        <dbReference type="EC" id="2.4.1.82"/>
    </reaction>
</comment>
<evidence type="ECO:0000256" key="1">
    <source>
        <dbReference type="ARBA" id="ARBA00007240"/>
    </source>
</evidence>
<dbReference type="AlphaFoldDB" id="A0A9D5D018"/>
<reference evidence="5" key="1">
    <citation type="submission" date="2021-03" db="EMBL/GenBank/DDBJ databases">
        <authorList>
            <person name="Li Z."/>
            <person name="Yang C."/>
        </authorList>
    </citation>
    <scope>NUCLEOTIDE SEQUENCE</scope>
    <source>
        <strain evidence="5">Dzin_1.0</strain>
        <tissue evidence="5">Leaf</tissue>
    </source>
</reference>
<gene>
    <name evidence="5" type="ORF">J5N97_010916</name>
</gene>
<evidence type="ECO:0000313" key="5">
    <source>
        <dbReference type="EMBL" id="KAJ0982661.1"/>
    </source>
</evidence>
<dbReference type="EC" id="2.4.1.82" evidence="2"/>
<keyword evidence="3" id="KW-0119">Carbohydrate metabolism</keyword>
<keyword evidence="6" id="KW-1185">Reference proteome</keyword>
<dbReference type="GO" id="GO:0047274">
    <property type="term" value="F:galactinol-sucrose galactosyltransferase activity"/>
    <property type="evidence" value="ECO:0007669"/>
    <property type="project" value="UniProtKB-EC"/>
</dbReference>
<dbReference type="InterPro" id="IPR008811">
    <property type="entry name" value="Glycosyl_hydrolases_36"/>
</dbReference>
<protein>
    <recommendedName>
        <fullName evidence="2">galactinol--sucrose galactosyltransferase</fullName>
        <ecNumber evidence="2">2.4.1.82</ecNumber>
    </recommendedName>
</protein>
<dbReference type="Gene3D" id="3.20.20.70">
    <property type="entry name" value="Aldolase class I"/>
    <property type="match status" value="1"/>
</dbReference>
<organism evidence="5 6">
    <name type="scientific">Dioscorea zingiberensis</name>
    <dbReference type="NCBI Taxonomy" id="325984"/>
    <lineage>
        <taxon>Eukaryota</taxon>
        <taxon>Viridiplantae</taxon>
        <taxon>Streptophyta</taxon>
        <taxon>Embryophyta</taxon>
        <taxon>Tracheophyta</taxon>
        <taxon>Spermatophyta</taxon>
        <taxon>Magnoliopsida</taxon>
        <taxon>Liliopsida</taxon>
        <taxon>Dioscoreales</taxon>
        <taxon>Dioscoreaceae</taxon>
        <taxon>Dioscorea</taxon>
    </lineage>
</organism>
<dbReference type="SUPFAM" id="SSF51445">
    <property type="entry name" value="(Trans)glycosidases"/>
    <property type="match status" value="1"/>
</dbReference>
<evidence type="ECO:0000256" key="2">
    <source>
        <dbReference type="ARBA" id="ARBA00012708"/>
    </source>
</evidence>
<dbReference type="InterPro" id="IPR013785">
    <property type="entry name" value="Aldolase_TIM"/>
</dbReference>
<dbReference type="PANTHER" id="PTHR31268">
    <property type="match status" value="1"/>
</dbReference>
<dbReference type="Proteomes" id="UP001085076">
    <property type="component" value="Miscellaneous, Linkage group lg02"/>
</dbReference>
<dbReference type="GO" id="GO:0052692">
    <property type="term" value="F:raffinose alpha-galactosidase activity"/>
    <property type="evidence" value="ECO:0007669"/>
    <property type="project" value="TreeGrafter"/>
</dbReference>
<evidence type="ECO:0000256" key="4">
    <source>
        <dbReference type="ARBA" id="ARBA00049426"/>
    </source>
</evidence>
<reference evidence="5" key="2">
    <citation type="journal article" date="2022" name="Hortic Res">
        <title>The genome of Dioscorea zingiberensis sheds light on the biosynthesis, origin and evolution of the medicinally important diosgenin saponins.</title>
        <authorList>
            <person name="Li Y."/>
            <person name="Tan C."/>
            <person name="Li Z."/>
            <person name="Guo J."/>
            <person name="Li S."/>
            <person name="Chen X."/>
            <person name="Wang C."/>
            <person name="Dai X."/>
            <person name="Yang H."/>
            <person name="Song W."/>
            <person name="Hou L."/>
            <person name="Xu J."/>
            <person name="Tong Z."/>
            <person name="Xu A."/>
            <person name="Yuan X."/>
            <person name="Wang W."/>
            <person name="Yang Q."/>
            <person name="Chen L."/>
            <person name="Sun Z."/>
            <person name="Wang K."/>
            <person name="Pan B."/>
            <person name="Chen J."/>
            <person name="Bao Y."/>
            <person name="Liu F."/>
            <person name="Qi X."/>
            <person name="Gang D.R."/>
            <person name="Wen J."/>
            <person name="Li J."/>
        </authorList>
    </citation>
    <scope>NUCLEOTIDE SEQUENCE</scope>
    <source>
        <strain evidence="5">Dzin_1.0</strain>
    </source>
</reference>
<name>A0A9D5D018_9LILI</name>